<keyword evidence="11" id="KW-1185">Reference proteome</keyword>
<evidence type="ECO:0000256" key="3">
    <source>
        <dbReference type="ARBA" id="ARBA00022473"/>
    </source>
</evidence>
<feature type="chain" id="PRO_5035965797" description="Phytosulfokine" evidence="9">
    <location>
        <begin position="26"/>
        <end position="94"/>
    </location>
</feature>
<accession>A0A8S2AI04</accession>
<dbReference type="GO" id="GO:0008283">
    <property type="term" value="P:cell population proliferation"/>
    <property type="evidence" value="ECO:0007669"/>
    <property type="project" value="UniProtKB-UniRule"/>
</dbReference>
<proteinExistence type="inferred from homology"/>
<evidence type="ECO:0000256" key="6">
    <source>
        <dbReference type="ARBA" id="ARBA00022729"/>
    </source>
</evidence>
<keyword evidence="7 9" id="KW-0221">Differentiation</keyword>
<comment type="PTM">
    <text evidence="9">Sulfation is important for activity and for the binding to a putative membrane receptor.</text>
</comment>
<dbReference type="InterPro" id="IPR009438">
    <property type="entry name" value="Phytosulfokine"/>
</dbReference>
<gene>
    <name evidence="10" type="ORF">AARE701A_LOCUS14385</name>
</gene>
<dbReference type="AlphaFoldDB" id="A0A8S2AI04"/>
<dbReference type="Pfam" id="PF06404">
    <property type="entry name" value="PSK"/>
    <property type="match status" value="1"/>
</dbReference>
<dbReference type="GO" id="GO:0030154">
    <property type="term" value="P:cell differentiation"/>
    <property type="evidence" value="ECO:0007669"/>
    <property type="project" value="UniProtKB-UniRule"/>
</dbReference>
<dbReference type="GO" id="GO:0008083">
    <property type="term" value="F:growth factor activity"/>
    <property type="evidence" value="ECO:0007669"/>
    <property type="project" value="UniProtKB-UniRule"/>
</dbReference>
<sequence length="94" mass="11081">MEKKLGIMFLLFVLLLLQFSELIRTAQRPLQGDNEEDNGIKYDNWPSATSEMAQELSHLMGEEKCEEMDEECMKRRLITESHLDYIYTQSHNKP</sequence>
<evidence type="ECO:0000256" key="1">
    <source>
        <dbReference type="ARBA" id="ARBA00004613"/>
    </source>
</evidence>
<comment type="PTM">
    <text evidence="9">PSK-alpha is produced by endopeptidase digestion. PSK-beta is produced from PSK-alpha by exopeptidase digestion.</text>
</comment>
<evidence type="ECO:0000256" key="5">
    <source>
        <dbReference type="ARBA" id="ARBA00022641"/>
    </source>
</evidence>
<evidence type="ECO:0000256" key="9">
    <source>
        <dbReference type="RuleBase" id="RU368031"/>
    </source>
</evidence>
<keyword evidence="6 9" id="KW-0732">Signal</keyword>
<evidence type="ECO:0000256" key="4">
    <source>
        <dbReference type="ARBA" id="ARBA00022525"/>
    </source>
</evidence>
<protein>
    <recommendedName>
        <fullName evidence="9">Phytosulfokine</fullName>
    </recommendedName>
    <component>
        <recommendedName>
            <fullName evidence="9">Phytosulfokine-alpha</fullName>
            <shortName evidence="9">PSK-alpha</shortName>
            <shortName evidence="9">Phytosulfokine-a</shortName>
        </recommendedName>
    </component>
    <component>
        <recommendedName>
            <fullName evidence="9">Phytosulfokine-beta</fullName>
            <shortName evidence="9">PSK-beta</shortName>
            <shortName evidence="9">Phytosulfokine-b</shortName>
        </recommendedName>
    </component>
</protein>
<dbReference type="EMBL" id="LR999456">
    <property type="protein sequence ID" value="CAE6086001.1"/>
    <property type="molecule type" value="Genomic_DNA"/>
</dbReference>
<keyword evidence="8 9" id="KW-0339">Growth factor</keyword>
<organism evidence="10 11">
    <name type="scientific">Arabidopsis arenosa</name>
    <name type="common">Sand rock-cress</name>
    <name type="synonym">Cardaminopsis arenosa</name>
    <dbReference type="NCBI Taxonomy" id="38785"/>
    <lineage>
        <taxon>Eukaryota</taxon>
        <taxon>Viridiplantae</taxon>
        <taxon>Streptophyta</taxon>
        <taxon>Embryophyta</taxon>
        <taxon>Tracheophyta</taxon>
        <taxon>Spermatophyta</taxon>
        <taxon>Magnoliopsida</taxon>
        <taxon>eudicotyledons</taxon>
        <taxon>Gunneridae</taxon>
        <taxon>Pentapetalae</taxon>
        <taxon>rosids</taxon>
        <taxon>malvids</taxon>
        <taxon>Brassicales</taxon>
        <taxon>Brassicaceae</taxon>
        <taxon>Camelineae</taxon>
        <taxon>Arabidopsis</taxon>
    </lineage>
</organism>
<keyword evidence="4 9" id="KW-0964">Secreted</keyword>
<name>A0A8S2AI04_ARAAE</name>
<comment type="function">
    <text evidence="9">Promotes plant cell differentiation, organogenesis and somatic embryogenesis as well as cell proliferation.</text>
</comment>
<dbReference type="PANTHER" id="PTHR33285">
    <property type="entry name" value="PHYTOSULFOKINES 3"/>
    <property type="match status" value="1"/>
</dbReference>
<dbReference type="Proteomes" id="UP000682877">
    <property type="component" value="Chromosome 6"/>
</dbReference>
<comment type="similarity">
    <text evidence="2 9">Belongs to the phytosulfokine family.</text>
</comment>
<evidence type="ECO:0000256" key="2">
    <source>
        <dbReference type="ARBA" id="ARBA00010781"/>
    </source>
</evidence>
<evidence type="ECO:0000256" key="8">
    <source>
        <dbReference type="ARBA" id="ARBA00023030"/>
    </source>
</evidence>
<keyword evidence="5 9" id="KW-0765">Sulfation</keyword>
<dbReference type="GO" id="GO:0005576">
    <property type="term" value="C:extracellular region"/>
    <property type="evidence" value="ECO:0007669"/>
    <property type="project" value="UniProtKB-SubCell"/>
</dbReference>
<comment type="subcellular location">
    <subcellularLocation>
        <location evidence="1 9">Secreted</location>
    </subcellularLocation>
</comment>
<keyword evidence="3 9" id="KW-0217">Developmental protein</keyword>
<evidence type="ECO:0000313" key="11">
    <source>
        <dbReference type="Proteomes" id="UP000682877"/>
    </source>
</evidence>
<feature type="signal peptide" evidence="9">
    <location>
        <begin position="1"/>
        <end position="25"/>
    </location>
</feature>
<evidence type="ECO:0000256" key="7">
    <source>
        <dbReference type="ARBA" id="ARBA00022782"/>
    </source>
</evidence>
<evidence type="ECO:0000313" key="10">
    <source>
        <dbReference type="EMBL" id="CAE6086001.1"/>
    </source>
</evidence>
<dbReference type="PANTHER" id="PTHR33285:SF22">
    <property type="entry name" value="PHYTOSULFOKINES 6-RELATED"/>
    <property type="match status" value="1"/>
</dbReference>
<reference evidence="10" key="1">
    <citation type="submission" date="2021-01" db="EMBL/GenBank/DDBJ databases">
        <authorList>
            <person name="Bezrukov I."/>
        </authorList>
    </citation>
    <scope>NUCLEOTIDE SEQUENCE</scope>
</reference>